<proteinExistence type="predicted"/>
<keyword evidence="3" id="KW-1185">Reference proteome</keyword>
<dbReference type="Pfam" id="PF12680">
    <property type="entry name" value="SnoaL_2"/>
    <property type="match status" value="1"/>
</dbReference>
<evidence type="ECO:0000313" key="3">
    <source>
        <dbReference type="Proteomes" id="UP000400924"/>
    </source>
</evidence>
<dbReference type="InterPro" id="IPR037401">
    <property type="entry name" value="SnoaL-like"/>
</dbReference>
<dbReference type="Gene3D" id="3.10.450.50">
    <property type="match status" value="1"/>
</dbReference>
<feature type="domain" description="SnoaL-like" evidence="1">
    <location>
        <begin position="10"/>
        <end position="116"/>
    </location>
</feature>
<organism evidence="2 3">
    <name type="scientific">Streptomyces spongiae</name>
    <dbReference type="NCBI Taxonomy" id="565072"/>
    <lineage>
        <taxon>Bacteria</taxon>
        <taxon>Bacillati</taxon>
        <taxon>Actinomycetota</taxon>
        <taxon>Actinomycetes</taxon>
        <taxon>Kitasatosporales</taxon>
        <taxon>Streptomycetaceae</taxon>
        <taxon>Streptomyces</taxon>
    </lineage>
</organism>
<sequence>MTPTPEDVYRKSVEYLLAEDIPGWVGLWDEAGVMEFPFAPPGGPERLDGRAAVAAYMADYPRLLRPTAIEEVVHRTEDPEVIVVEMRARGQVVATGEPYEMSYVAVLTVRDGRFVHYRDYWNPLAAARILGWEL</sequence>
<gene>
    <name evidence="2" type="ORF">FNH08_18685</name>
</gene>
<comment type="caution">
    <text evidence="2">The sequence shown here is derived from an EMBL/GenBank/DDBJ whole genome shotgun (WGS) entry which is preliminary data.</text>
</comment>
<dbReference type="Proteomes" id="UP000400924">
    <property type="component" value="Unassembled WGS sequence"/>
</dbReference>
<reference evidence="2 3" key="1">
    <citation type="submission" date="2019-07" db="EMBL/GenBank/DDBJ databases">
        <title>New species of Amycolatopsis and Streptomyces.</title>
        <authorList>
            <person name="Duangmal K."/>
            <person name="Teo W.F.A."/>
            <person name="Lipun K."/>
        </authorList>
    </citation>
    <scope>NUCLEOTIDE SEQUENCE [LARGE SCALE GENOMIC DNA]</scope>
    <source>
        <strain evidence="2 3">NBRC 106415</strain>
    </source>
</reference>
<evidence type="ECO:0000313" key="2">
    <source>
        <dbReference type="EMBL" id="MPY59116.1"/>
    </source>
</evidence>
<protein>
    <submittedName>
        <fullName evidence="2">Nuclear transport factor 2 family protein</fullName>
    </submittedName>
</protein>
<accession>A0A5N8XJ44</accession>
<dbReference type="InterPro" id="IPR032710">
    <property type="entry name" value="NTF2-like_dom_sf"/>
</dbReference>
<dbReference type="EMBL" id="VJZC01000120">
    <property type="protein sequence ID" value="MPY59116.1"/>
    <property type="molecule type" value="Genomic_DNA"/>
</dbReference>
<dbReference type="RefSeq" id="WP_322724797.1">
    <property type="nucleotide sequence ID" value="NZ_VJZC01000120.1"/>
</dbReference>
<dbReference type="SUPFAM" id="SSF54427">
    <property type="entry name" value="NTF2-like"/>
    <property type="match status" value="1"/>
</dbReference>
<name>A0A5N8XJ44_9ACTN</name>
<dbReference type="AlphaFoldDB" id="A0A5N8XJ44"/>
<evidence type="ECO:0000259" key="1">
    <source>
        <dbReference type="Pfam" id="PF12680"/>
    </source>
</evidence>